<dbReference type="GO" id="GO:0070533">
    <property type="term" value="C:BRCA1-C complex"/>
    <property type="evidence" value="ECO:0007669"/>
    <property type="project" value="Ensembl"/>
</dbReference>
<dbReference type="SUPFAM" id="SSF49879">
    <property type="entry name" value="SMAD/FHA domain"/>
    <property type="match status" value="1"/>
</dbReference>
<feature type="compositionally biased region" description="Polar residues" evidence="12">
    <location>
        <begin position="552"/>
        <end position="566"/>
    </location>
</feature>
<evidence type="ECO:0000313" key="14">
    <source>
        <dbReference type="Ensembl" id="ENSPMRP00000010157.1"/>
    </source>
</evidence>
<sequence length="858" mass="95066">MESRSAFPGRCVTFISLCCPLSCIHPGLSRYFNEALFSQSGLSRCRRCASLLERRMRGVQRRGASPRAAALRWRRGAGEAGEDTKARRDGPGLPASFRLRMWKLSPADESGPGQSYHLLVGVEYVVGRRNCAILIQADQSISRSHAVLSVSHPQANLTQSSTFPVLTLKDTSKYGTFVNEEKLANGTTRTLRSGDRVTFGVFGSKYRILYEPLVVCSSCLAVSQKSALSKNILQLGGHAVNEWKEGCTHLVMDSVKLTVKAICALICGRPIVKPEYFDELIKAIQAKQQLPTPESFNPPIDELSVKNNKLDLATSPIRRTIFKGKTFVFLTVKQFAKLSAAIKLGGGEAKLITEEAEIVSSLVAPDICVIEVGLTNSQGSISDLDRKWMDRITAVFQRKQWRTISEAEIGLAVIFSSTKTYCNPQTPLDAGVKPTSAPRVTGPNLSQSVVDETVMPTIAAYVADTEMDQLMDTCMEVSGENRKRATTPIREQRKKPYPLDITTVNETPAGTGTVNVGATLPKLNARPETNQSSLSPSPSKMSGNRRNKEGDSQQQLNSIKNYFQTVTKKRERDEVEETSQSKYAKIEEKSSLASSHTQPVTSWLWESKAGGSQKGSCTLDQNTNESCIGGSRKPIAETSQLENNNDESIIASKKRKELEDSIEDEASLELVFASQELDWEDDIGNHGEGSTQGAKKKRKLEMKEENSDMETGRLQQEKKQSLPVLNQKQEKEESPGSAKNDSNNPDRCANDSSNLPSRLLLTEFRSLVVSQPRKDGRCTAKIDYGHLNNFKKFKKVAYPGAGQLPYIIGGSDLIAHHARKNSEMEEWLRQEMEEQSRQAKEDSLADDLFRYDPHVKRR</sequence>
<dbReference type="GO" id="GO:0042405">
    <property type="term" value="C:nuclear inclusion body"/>
    <property type="evidence" value="ECO:0007669"/>
    <property type="project" value="Ensembl"/>
</dbReference>
<keyword evidence="4" id="KW-0158">Chromosome</keyword>
<dbReference type="OrthoDB" id="552194at2759"/>
<feature type="compositionally biased region" description="Polar residues" evidence="12">
    <location>
        <begin position="502"/>
        <end position="516"/>
    </location>
</feature>
<keyword evidence="10" id="KW-0131">Cell cycle</keyword>
<keyword evidence="6" id="KW-0779">Telomere</keyword>
<evidence type="ECO:0000256" key="4">
    <source>
        <dbReference type="ARBA" id="ARBA00022454"/>
    </source>
</evidence>
<keyword evidence="8" id="KW-0539">Nucleus</keyword>
<keyword evidence="5" id="KW-0227">DNA damage</keyword>
<dbReference type="PANTHER" id="PTHR12162">
    <property type="entry name" value="NIBRIN-RELATED"/>
    <property type="match status" value="1"/>
</dbReference>
<accession>A0A670IFE6</accession>
<dbReference type="GO" id="GO:0003684">
    <property type="term" value="F:damaged DNA binding"/>
    <property type="evidence" value="ECO:0007669"/>
    <property type="project" value="Ensembl"/>
</dbReference>
<dbReference type="Pfam" id="PF16508">
    <property type="entry name" value="NIBRIN_BRCT_II"/>
    <property type="match status" value="1"/>
</dbReference>
<dbReference type="GO" id="GO:0005794">
    <property type="term" value="C:Golgi apparatus"/>
    <property type="evidence" value="ECO:0007669"/>
    <property type="project" value="Ensembl"/>
</dbReference>
<dbReference type="KEGG" id="pmua:114600445"/>
<dbReference type="GO" id="GO:0000724">
    <property type="term" value="P:double-strand break repair via homologous recombination"/>
    <property type="evidence" value="ECO:0007669"/>
    <property type="project" value="Ensembl"/>
</dbReference>
<dbReference type="GO" id="GO:0140031">
    <property type="term" value="F:phosphorylation-dependent protein binding"/>
    <property type="evidence" value="ECO:0007669"/>
    <property type="project" value="Ensembl"/>
</dbReference>
<dbReference type="GO" id="GO:0000781">
    <property type="term" value="C:chromosome, telomeric region"/>
    <property type="evidence" value="ECO:0007669"/>
    <property type="project" value="UniProtKB-SubCell"/>
</dbReference>
<dbReference type="CTD" id="4683"/>
<dbReference type="GO" id="GO:0007095">
    <property type="term" value="P:mitotic G2 DNA damage checkpoint signaling"/>
    <property type="evidence" value="ECO:0007669"/>
    <property type="project" value="Ensembl"/>
</dbReference>
<dbReference type="GO" id="GO:1904354">
    <property type="term" value="P:negative regulation of telomere capping"/>
    <property type="evidence" value="ECO:0007669"/>
    <property type="project" value="Ensembl"/>
</dbReference>
<evidence type="ECO:0000256" key="9">
    <source>
        <dbReference type="ARBA" id="ARBA00023254"/>
    </source>
</evidence>
<dbReference type="GO" id="GO:2000781">
    <property type="term" value="P:positive regulation of double-strand break repair"/>
    <property type="evidence" value="ECO:0007669"/>
    <property type="project" value="Ensembl"/>
</dbReference>
<comment type="subcellular location">
    <subcellularLocation>
        <location evidence="2">Chromosome</location>
        <location evidence="2">Telomere</location>
    </subcellularLocation>
    <subcellularLocation>
        <location evidence="1">Nucleus</location>
        <location evidence="1">PML body</location>
    </subcellularLocation>
</comment>
<dbReference type="FunFam" id="3.40.50.10190:FF:000024">
    <property type="entry name" value="Nibrin"/>
    <property type="match status" value="1"/>
</dbReference>
<dbReference type="GO" id="GO:0097193">
    <property type="term" value="P:intrinsic apoptotic signaling pathway"/>
    <property type="evidence" value="ECO:0007669"/>
    <property type="project" value="Ensembl"/>
</dbReference>
<dbReference type="Pfam" id="PF08599">
    <property type="entry name" value="Nbs1_C"/>
    <property type="match status" value="1"/>
</dbReference>
<proteinExistence type="inferred from homology"/>
<evidence type="ECO:0000256" key="8">
    <source>
        <dbReference type="ARBA" id="ARBA00023242"/>
    </source>
</evidence>
<gene>
    <name evidence="14" type="primary">NBN</name>
</gene>
<dbReference type="GO" id="GO:0007405">
    <property type="term" value="P:neuroblast proliferation"/>
    <property type="evidence" value="ECO:0007669"/>
    <property type="project" value="Ensembl"/>
</dbReference>
<dbReference type="GO" id="GO:0045190">
    <property type="term" value="P:isotype switching"/>
    <property type="evidence" value="ECO:0007669"/>
    <property type="project" value="Ensembl"/>
</dbReference>
<dbReference type="FunFam" id="2.60.200.20:FF:000017">
    <property type="entry name" value="Nibrin"/>
    <property type="match status" value="1"/>
</dbReference>
<keyword evidence="7" id="KW-0234">DNA repair</keyword>
<keyword evidence="9" id="KW-0469">Meiosis</keyword>
<dbReference type="GO" id="GO:0035861">
    <property type="term" value="C:site of double-strand break"/>
    <property type="evidence" value="ECO:0007669"/>
    <property type="project" value="Ensembl"/>
</dbReference>
<dbReference type="GO" id="GO:0110025">
    <property type="term" value="P:DNA strand resection involved in replication fork processing"/>
    <property type="evidence" value="ECO:0007669"/>
    <property type="project" value="Ensembl"/>
</dbReference>
<evidence type="ECO:0000256" key="5">
    <source>
        <dbReference type="ARBA" id="ARBA00022763"/>
    </source>
</evidence>
<dbReference type="SUPFAM" id="SSF52113">
    <property type="entry name" value="BRCT domain"/>
    <property type="match status" value="1"/>
</dbReference>
<evidence type="ECO:0000256" key="3">
    <source>
        <dbReference type="ARBA" id="ARBA00020013"/>
    </source>
</evidence>
<dbReference type="Gene3D" id="3.40.50.10190">
    <property type="entry name" value="BRCT domain"/>
    <property type="match status" value="1"/>
</dbReference>
<dbReference type="InterPro" id="IPR000253">
    <property type="entry name" value="FHA_dom"/>
</dbReference>
<dbReference type="InterPro" id="IPR008984">
    <property type="entry name" value="SMAD_FHA_dom_sf"/>
</dbReference>
<reference evidence="14 15" key="1">
    <citation type="journal article" date="2019" name="Proc. Natl. Acad. Sci. U.S.A.">
        <title>Regulatory changes in pterin and carotenoid genes underlie balanced color polymorphisms in the wall lizard.</title>
        <authorList>
            <person name="Andrade P."/>
            <person name="Pinho C."/>
            <person name="Perez I de Lanuza G."/>
            <person name="Afonso S."/>
            <person name="Brejcha J."/>
            <person name="Rubin C.J."/>
            <person name="Wallerman O."/>
            <person name="Pereira P."/>
            <person name="Sabatino S.J."/>
            <person name="Bellati A."/>
            <person name="Pellitteri-Rosa D."/>
            <person name="Bosakova Z."/>
            <person name="Bunikis I."/>
            <person name="Carretero M.A."/>
            <person name="Feiner N."/>
            <person name="Marsik P."/>
            <person name="Pauperio F."/>
            <person name="Salvi D."/>
            <person name="Soler L."/>
            <person name="While G.M."/>
            <person name="Uller T."/>
            <person name="Font E."/>
            <person name="Andersson L."/>
            <person name="Carneiro M."/>
        </authorList>
    </citation>
    <scope>NUCLEOTIDE SEQUENCE</scope>
</reference>
<dbReference type="CDD" id="cd22667">
    <property type="entry name" value="FHA_NBN"/>
    <property type="match status" value="1"/>
</dbReference>
<feature type="region of interest" description="Disordered" evidence="12">
    <location>
        <begin position="830"/>
        <end position="858"/>
    </location>
</feature>
<evidence type="ECO:0000256" key="10">
    <source>
        <dbReference type="ARBA" id="ARBA00023306"/>
    </source>
</evidence>
<dbReference type="GO" id="GO:0043539">
    <property type="term" value="F:protein serine/threonine kinase activator activity"/>
    <property type="evidence" value="ECO:0007669"/>
    <property type="project" value="Ensembl"/>
</dbReference>
<dbReference type="InterPro" id="IPR013908">
    <property type="entry name" value="Nibrin_C"/>
</dbReference>
<dbReference type="PIRSF" id="PIRSF011869">
    <property type="entry name" value="Nibrin_animal"/>
    <property type="match status" value="1"/>
</dbReference>
<evidence type="ECO:0000256" key="11">
    <source>
        <dbReference type="ARBA" id="ARBA00044757"/>
    </source>
</evidence>
<dbReference type="GeneID" id="114600445"/>
<evidence type="ECO:0000256" key="7">
    <source>
        <dbReference type="ARBA" id="ARBA00023204"/>
    </source>
</evidence>
<dbReference type="GO" id="GO:0062176">
    <property type="term" value="P:R-loop processing"/>
    <property type="evidence" value="ECO:0007669"/>
    <property type="project" value="Ensembl"/>
</dbReference>
<evidence type="ECO:0000256" key="2">
    <source>
        <dbReference type="ARBA" id="ARBA00004574"/>
    </source>
</evidence>
<dbReference type="GO" id="GO:0090656">
    <property type="term" value="P:t-circle formation"/>
    <property type="evidence" value="ECO:0007669"/>
    <property type="project" value="Ensembl"/>
</dbReference>
<feature type="compositionally biased region" description="Polar residues" evidence="12">
    <location>
        <begin position="637"/>
        <end position="647"/>
    </location>
</feature>
<dbReference type="GO" id="GO:0005657">
    <property type="term" value="C:replication fork"/>
    <property type="evidence" value="ECO:0007669"/>
    <property type="project" value="Ensembl"/>
</dbReference>
<dbReference type="GO" id="GO:0016605">
    <property type="term" value="C:PML body"/>
    <property type="evidence" value="ECO:0007669"/>
    <property type="project" value="UniProtKB-SubCell"/>
</dbReference>
<dbReference type="RefSeq" id="XP_028592397.1">
    <property type="nucleotide sequence ID" value="XM_028736564.1"/>
</dbReference>
<feature type="region of interest" description="Disordered" evidence="12">
    <location>
        <begin position="501"/>
        <end position="662"/>
    </location>
</feature>
<dbReference type="InterPro" id="IPR043014">
    <property type="entry name" value="Nibrin_BRCT2_sf"/>
</dbReference>
<dbReference type="Proteomes" id="UP000472272">
    <property type="component" value="Chromosome 7"/>
</dbReference>
<comment type="similarity">
    <text evidence="11">Belongs to the Nibrin family.</text>
</comment>
<dbReference type="Ensembl" id="ENSPMRT00000010820.1">
    <property type="protein sequence ID" value="ENSPMRP00000010157.1"/>
    <property type="gene ID" value="ENSPMRG00000006775.1"/>
</dbReference>
<feature type="compositionally biased region" description="Polar residues" evidence="12">
    <location>
        <begin position="737"/>
        <end position="754"/>
    </location>
</feature>
<feature type="region of interest" description="Disordered" evidence="12">
    <location>
        <begin position="73"/>
        <end position="92"/>
    </location>
</feature>
<dbReference type="Pfam" id="PF16770">
    <property type="entry name" value="RTT107_BRCT_5"/>
    <property type="match status" value="1"/>
</dbReference>
<dbReference type="GeneTree" id="ENSGT00390000000521"/>
<feature type="compositionally biased region" description="Polar residues" evidence="12">
    <location>
        <begin position="614"/>
        <end position="626"/>
    </location>
</feature>
<dbReference type="Gene3D" id="3.40.50.10980">
    <property type="entry name" value="Nibrin, BRCT2 domain"/>
    <property type="match status" value="1"/>
</dbReference>
<dbReference type="SMART" id="SM01348">
    <property type="entry name" value="Nbs1_C"/>
    <property type="match status" value="1"/>
</dbReference>
<dbReference type="GO" id="GO:0031848">
    <property type="term" value="P:protection from non-homologous end joining at telomere"/>
    <property type="evidence" value="ECO:0007669"/>
    <property type="project" value="Ensembl"/>
</dbReference>
<dbReference type="GO" id="GO:0042393">
    <property type="term" value="F:histone binding"/>
    <property type="evidence" value="ECO:0007669"/>
    <property type="project" value="Ensembl"/>
</dbReference>
<feature type="domain" description="FHA" evidence="13">
    <location>
        <begin position="124"/>
        <end position="183"/>
    </location>
</feature>
<dbReference type="OMA" id="KKNFKMF"/>
<reference evidence="14" key="2">
    <citation type="submission" date="2025-08" db="UniProtKB">
        <authorList>
            <consortium name="Ensembl"/>
        </authorList>
    </citation>
    <scope>IDENTIFICATION</scope>
</reference>
<dbReference type="GO" id="GO:1990166">
    <property type="term" value="P:protein localization to site of double-strand break"/>
    <property type="evidence" value="ECO:0007669"/>
    <property type="project" value="Ensembl"/>
</dbReference>
<feature type="region of interest" description="Disordered" evidence="12">
    <location>
        <begin position="681"/>
        <end position="754"/>
    </location>
</feature>
<feature type="compositionally biased region" description="Polar residues" evidence="12">
    <location>
        <begin position="591"/>
        <end position="601"/>
    </location>
</feature>
<evidence type="ECO:0000256" key="6">
    <source>
        <dbReference type="ARBA" id="ARBA00022895"/>
    </source>
</evidence>
<dbReference type="GO" id="GO:0000729">
    <property type="term" value="P:DNA double-strand break processing"/>
    <property type="evidence" value="ECO:0007669"/>
    <property type="project" value="Ensembl"/>
</dbReference>
<dbReference type="InterPro" id="IPR001357">
    <property type="entry name" value="BRCT_dom"/>
</dbReference>
<dbReference type="GO" id="GO:0031860">
    <property type="term" value="P:telomeric 3' overhang formation"/>
    <property type="evidence" value="ECO:0007669"/>
    <property type="project" value="Ensembl"/>
</dbReference>
<evidence type="ECO:0000313" key="15">
    <source>
        <dbReference type="Proteomes" id="UP000472272"/>
    </source>
</evidence>
<dbReference type="FunFam" id="3.40.50.10980:FF:000001">
    <property type="entry name" value="Nibrin"/>
    <property type="match status" value="1"/>
</dbReference>
<dbReference type="InterPro" id="IPR036420">
    <property type="entry name" value="BRCT_dom_sf"/>
</dbReference>
<dbReference type="GO" id="GO:0097681">
    <property type="term" value="P:double-strand break repair via alternative nonhomologous end joining"/>
    <property type="evidence" value="ECO:0007669"/>
    <property type="project" value="Ensembl"/>
</dbReference>
<dbReference type="InterPro" id="IPR032429">
    <property type="entry name" value="Nibrin_BRCT2"/>
</dbReference>
<feature type="compositionally biased region" description="Low complexity" evidence="12">
    <location>
        <begin position="532"/>
        <end position="542"/>
    </location>
</feature>
<dbReference type="AlphaFoldDB" id="A0A670IFE6"/>
<evidence type="ECO:0000259" key="13">
    <source>
        <dbReference type="PROSITE" id="PS50006"/>
    </source>
</evidence>
<dbReference type="PROSITE" id="PS50006">
    <property type="entry name" value="FHA_DOMAIN"/>
    <property type="match status" value="1"/>
</dbReference>
<dbReference type="CDD" id="cd17741">
    <property type="entry name" value="BRCT_nibrin"/>
    <property type="match status" value="1"/>
</dbReference>
<dbReference type="PANTHER" id="PTHR12162:SF0">
    <property type="entry name" value="NIBRIN"/>
    <property type="match status" value="1"/>
</dbReference>
<organism evidence="14 15">
    <name type="scientific">Podarcis muralis</name>
    <name type="common">Wall lizard</name>
    <name type="synonym">Lacerta muralis</name>
    <dbReference type="NCBI Taxonomy" id="64176"/>
    <lineage>
        <taxon>Eukaryota</taxon>
        <taxon>Metazoa</taxon>
        <taxon>Chordata</taxon>
        <taxon>Craniata</taxon>
        <taxon>Vertebrata</taxon>
        <taxon>Euteleostomi</taxon>
        <taxon>Lepidosauria</taxon>
        <taxon>Squamata</taxon>
        <taxon>Bifurcata</taxon>
        <taxon>Unidentata</taxon>
        <taxon>Episquamata</taxon>
        <taxon>Laterata</taxon>
        <taxon>Lacertibaenia</taxon>
        <taxon>Lacertidae</taxon>
        <taxon>Podarcis</taxon>
    </lineage>
</organism>
<protein>
    <recommendedName>
        <fullName evidence="3">Nibrin</fullName>
    </recommendedName>
</protein>
<keyword evidence="15" id="KW-1185">Reference proteome</keyword>
<dbReference type="Gene3D" id="2.60.200.20">
    <property type="match status" value="1"/>
</dbReference>
<evidence type="ECO:0000256" key="1">
    <source>
        <dbReference type="ARBA" id="ARBA00004322"/>
    </source>
</evidence>
<dbReference type="Pfam" id="PF00498">
    <property type="entry name" value="FHA"/>
    <property type="match status" value="1"/>
</dbReference>
<name>A0A670IFE6_PODMU</name>
<reference evidence="14" key="3">
    <citation type="submission" date="2025-09" db="UniProtKB">
        <authorList>
            <consortium name="Ensembl"/>
        </authorList>
    </citation>
    <scope>IDENTIFICATION</scope>
</reference>
<dbReference type="GO" id="GO:0140463">
    <property type="term" value="F:chromatin-protein adaptor activity"/>
    <property type="evidence" value="ECO:0007669"/>
    <property type="project" value="Ensembl"/>
</dbReference>
<dbReference type="GO" id="GO:0005730">
    <property type="term" value="C:nucleolus"/>
    <property type="evidence" value="ECO:0007669"/>
    <property type="project" value="Ensembl"/>
</dbReference>
<evidence type="ECO:0000256" key="12">
    <source>
        <dbReference type="SAM" id="MobiDB-lite"/>
    </source>
</evidence>
<dbReference type="InterPro" id="IPR016592">
    <property type="entry name" value="Nibrin_met"/>
</dbReference>
<dbReference type="GO" id="GO:0051321">
    <property type="term" value="P:meiotic cell cycle"/>
    <property type="evidence" value="ECO:0007669"/>
    <property type="project" value="UniProtKB-KW"/>
</dbReference>
<dbReference type="GO" id="GO:0050885">
    <property type="term" value="P:neuromuscular process controlling balance"/>
    <property type="evidence" value="ECO:0007669"/>
    <property type="project" value="Ensembl"/>
</dbReference>
<dbReference type="GO" id="GO:0032206">
    <property type="term" value="P:positive regulation of telomere maintenance"/>
    <property type="evidence" value="ECO:0007669"/>
    <property type="project" value="Ensembl"/>
</dbReference>
<dbReference type="GO" id="GO:0030870">
    <property type="term" value="C:Mre11 complex"/>
    <property type="evidence" value="ECO:0007669"/>
    <property type="project" value="Ensembl"/>
</dbReference>
<dbReference type="SMART" id="SM00240">
    <property type="entry name" value="FHA"/>
    <property type="match status" value="1"/>
</dbReference>
<dbReference type="InterPro" id="IPR040227">
    <property type="entry name" value="Nibrin-rel"/>
</dbReference>
<dbReference type="GO" id="GO:0140297">
    <property type="term" value="F:DNA-binding transcription factor binding"/>
    <property type="evidence" value="ECO:0007669"/>
    <property type="project" value="Ensembl"/>
</dbReference>